<keyword evidence="1" id="KW-1133">Transmembrane helix</keyword>
<sequence length="113" mass="13525">MFRRFNLCLKIIFSVYKYEKKRFYKLLILPINYSKVFNKILILVLFGYWHFFWFFCGLGILILMTYVAYSLLTPVVTIIVFFTSIISLKVLLKGIMQKKLQKIHDIIPTDSKL</sequence>
<keyword evidence="3" id="KW-1185">Reference proteome</keyword>
<comment type="caution">
    <text evidence="2">The sequence shown here is derived from an EMBL/GenBank/DDBJ whole genome shotgun (WGS) entry which is preliminary data.</text>
</comment>
<name>A0A1L9QN93_9CYAN</name>
<reference evidence="2" key="1">
    <citation type="submission" date="2016-10" db="EMBL/GenBank/DDBJ databases">
        <title>CRISPR-Cas defence system in Roseofilum reptotaenium: evidence of a bacteriophage-cyanobacterium arms race in the coral black band disease.</title>
        <authorList>
            <person name="Buerger P."/>
            <person name="Wood-Charlson E.M."/>
            <person name="Weynberg K.D."/>
            <person name="Willis B."/>
            <person name="Van Oppen M.J."/>
        </authorList>
    </citation>
    <scope>NUCLEOTIDE SEQUENCE [LARGE SCALE GENOMIC DNA]</scope>
    <source>
        <strain evidence="2">AO1-A</strain>
    </source>
</reference>
<feature type="transmembrane region" description="Helical" evidence="1">
    <location>
        <begin position="40"/>
        <end position="65"/>
    </location>
</feature>
<dbReference type="EMBL" id="MLAW01000037">
    <property type="protein sequence ID" value="OJJ24135.1"/>
    <property type="molecule type" value="Genomic_DNA"/>
</dbReference>
<accession>A0A1L9QN93</accession>
<gene>
    <name evidence="2" type="ORF">BI308_18345</name>
</gene>
<evidence type="ECO:0000313" key="3">
    <source>
        <dbReference type="Proteomes" id="UP000183940"/>
    </source>
</evidence>
<keyword evidence="1" id="KW-0812">Transmembrane</keyword>
<organism evidence="2 3">
    <name type="scientific">Roseofilum reptotaenium AO1-A</name>
    <dbReference type="NCBI Taxonomy" id="1925591"/>
    <lineage>
        <taxon>Bacteria</taxon>
        <taxon>Bacillati</taxon>
        <taxon>Cyanobacteriota</taxon>
        <taxon>Cyanophyceae</taxon>
        <taxon>Desertifilales</taxon>
        <taxon>Desertifilaceae</taxon>
        <taxon>Roseofilum</taxon>
    </lineage>
</organism>
<feature type="transmembrane region" description="Helical" evidence="1">
    <location>
        <begin position="71"/>
        <end position="92"/>
    </location>
</feature>
<evidence type="ECO:0000256" key="1">
    <source>
        <dbReference type="SAM" id="Phobius"/>
    </source>
</evidence>
<protein>
    <submittedName>
        <fullName evidence="2">Uncharacterized protein</fullName>
    </submittedName>
</protein>
<dbReference type="AlphaFoldDB" id="A0A1L9QN93"/>
<keyword evidence="1" id="KW-0472">Membrane</keyword>
<dbReference type="Proteomes" id="UP000183940">
    <property type="component" value="Unassembled WGS sequence"/>
</dbReference>
<proteinExistence type="predicted"/>
<dbReference type="STRING" id="1925591.BI308_18345"/>
<evidence type="ECO:0000313" key="2">
    <source>
        <dbReference type="EMBL" id="OJJ24135.1"/>
    </source>
</evidence>